<comment type="caution">
    <text evidence="1">The sequence shown here is derived from an EMBL/GenBank/DDBJ whole genome shotgun (WGS) entry which is preliminary data.</text>
</comment>
<evidence type="ECO:0000313" key="1">
    <source>
        <dbReference type="EMBL" id="PPK77490.1"/>
    </source>
</evidence>
<accession>A0A2S6HJ52</accession>
<dbReference type="Proteomes" id="UP000237749">
    <property type="component" value="Unassembled WGS sequence"/>
</dbReference>
<reference evidence="1 2" key="1">
    <citation type="submission" date="2018-02" db="EMBL/GenBank/DDBJ databases">
        <title>Genomic Encyclopedia of Archaeal and Bacterial Type Strains, Phase II (KMG-II): from individual species to whole genera.</title>
        <authorList>
            <person name="Goeker M."/>
        </authorList>
    </citation>
    <scope>NUCLEOTIDE SEQUENCE [LARGE SCALE GENOMIC DNA]</scope>
    <source>
        <strain evidence="1 2">DSM 3808</strain>
    </source>
</reference>
<protein>
    <submittedName>
        <fullName evidence="1">Uncharacterized protein</fullName>
    </submittedName>
</protein>
<name>A0A2S6HJ52_9FIRM</name>
<dbReference type="AlphaFoldDB" id="A0A2S6HJ52"/>
<proteinExistence type="predicted"/>
<organism evidence="1 2">
    <name type="scientific">Lacrimispora xylanisolvens</name>
    <dbReference type="NCBI Taxonomy" id="384636"/>
    <lineage>
        <taxon>Bacteria</taxon>
        <taxon>Bacillati</taxon>
        <taxon>Bacillota</taxon>
        <taxon>Clostridia</taxon>
        <taxon>Lachnospirales</taxon>
        <taxon>Lachnospiraceae</taxon>
        <taxon>Lacrimispora</taxon>
    </lineage>
</organism>
<evidence type="ECO:0000313" key="2">
    <source>
        <dbReference type="Proteomes" id="UP000237749"/>
    </source>
</evidence>
<dbReference type="EMBL" id="PTJA01000016">
    <property type="protein sequence ID" value="PPK77490.1"/>
    <property type="molecule type" value="Genomic_DNA"/>
</dbReference>
<keyword evidence="2" id="KW-1185">Reference proteome</keyword>
<dbReference type="RefSeq" id="WP_104439262.1">
    <property type="nucleotide sequence ID" value="NZ_PTJA01000016.1"/>
</dbReference>
<sequence length="88" mass="10182">MIQFVCEKLLEAIINQLTEKTDPTNKEVLLINLCRKELSVISKLKIEGIDMTGTAQEVEERIESQSIYFMGKEEFDQIKEKADRFDAL</sequence>
<gene>
    <name evidence="1" type="ORF">BXY41_11628</name>
</gene>